<reference evidence="2" key="1">
    <citation type="submission" date="2016-10" db="EMBL/GenBank/DDBJ databases">
        <authorList>
            <person name="Varghese N."/>
            <person name="Submissions S."/>
        </authorList>
    </citation>
    <scope>NUCLEOTIDE SEQUENCE [LARGE SCALE GENOMIC DNA]</scope>
    <source>
        <strain evidence="2">CGMCC 1.10370</strain>
    </source>
</reference>
<keyword evidence="1" id="KW-0418">Kinase</keyword>
<keyword evidence="1" id="KW-0808">Transferase</keyword>
<evidence type="ECO:0000313" key="2">
    <source>
        <dbReference type="Proteomes" id="UP000199672"/>
    </source>
</evidence>
<accession>A0A1I1M4P5</accession>
<dbReference type="STRING" id="739143.SAMN05216297_102338"/>
<proteinExistence type="predicted"/>
<dbReference type="OrthoDB" id="9773772at2"/>
<dbReference type="EMBL" id="FOMH01000002">
    <property type="protein sequence ID" value="SFC80467.1"/>
    <property type="molecule type" value="Genomic_DNA"/>
</dbReference>
<evidence type="ECO:0000313" key="1">
    <source>
        <dbReference type="EMBL" id="SFC80467.1"/>
    </source>
</evidence>
<organism evidence="1 2">
    <name type="scientific">Flavobacterium phragmitis</name>
    <dbReference type="NCBI Taxonomy" id="739143"/>
    <lineage>
        <taxon>Bacteria</taxon>
        <taxon>Pseudomonadati</taxon>
        <taxon>Bacteroidota</taxon>
        <taxon>Flavobacteriia</taxon>
        <taxon>Flavobacteriales</taxon>
        <taxon>Flavobacteriaceae</taxon>
        <taxon>Flavobacterium</taxon>
    </lineage>
</organism>
<name>A0A1I1M4P5_9FLAO</name>
<dbReference type="RefSeq" id="WP_091491561.1">
    <property type="nucleotide sequence ID" value="NZ_FOMH01000002.1"/>
</dbReference>
<protein>
    <submittedName>
        <fullName evidence="1">Lipopolysaccharide kinase (Kdo/WaaP) family protein</fullName>
    </submittedName>
</protein>
<dbReference type="Pfam" id="PF06293">
    <property type="entry name" value="Kdo"/>
    <property type="match status" value="1"/>
</dbReference>
<dbReference type="GO" id="GO:0016301">
    <property type="term" value="F:kinase activity"/>
    <property type="evidence" value="ECO:0007669"/>
    <property type="project" value="UniProtKB-KW"/>
</dbReference>
<sequence length="254" mass="30611">MILRLNRGYEKFENILLEYIRFFSTKGEDFVIGQRNQIKLFDLEDKKINIKSFKVPHFINKIAYKYFRKSKAKRSFEFANKLLELGIGTPKPIAFAEFSSIVGLEKSFYVSEQLACELTYRELVEDSNYPDHENILRQFTKFSFDLHEKGIEFLDHSPGNTLIKKRENGNYEFFLVDLNRMEFHKAMSFDMRMKNLCRLTPVKKMVAVMSNEYAKLYGESEQKIFDTLWKYTSEFQERYYRKKRLKKKLKFWKK</sequence>
<dbReference type="AlphaFoldDB" id="A0A1I1M4P5"/>
<keyword evidence="2" id="KW-1185">Reference proteome</keyword>
<gene>
    <name evidence="1" type="ORF">SAMN05216297_102338</name>
</gene>
<dbReference type="Proteomes" id="UP000199672">
    <property type="component" value="Unassembled WGS sequence"/>
</dbReference>